<gene>
    <name evidence="1" type="ORF">Q8W34_19190</name>
</gene>
<dbReference type="RefSeq" id="WP_305473280.1">
    <property type="nucleotide sequence ID" value="NZ_JAUYVT010000026.1"/>
</dbReference>
<evidence type="ECO:0000313" key="2">
    <source>
        <dbReference type="Proteomes" id="UP001177212"/>
    </source>
</evidence>
<dbReference type="Proteomes" id="UP001177212">
    <property type="component" value="Unassembled WGS sequence"/>
</dbReference>
<dbReference type="InterPro" id="IPR021431">
    <property type="entry name" value="DUF3080"/>
</dbReference>
<accession>A0ABT9FJE1</accession>
<dbReference type="Pfam" id="PF11279">
    <property type="entry name" value="DUF3080"/>
    <property type="match status" value="1"/>
</dbReference>
<evidence type="ECO:0000313" key="1">
    <source>
        <dbReference type="EMBL" id="MDP2566774.1"/>
    </source>
</evidence>
<reference evidence="1" key="1">
    <citation type="submission" date="2023-07" db="EMBL/GenBank/DDBJ databases">
        <title>Genome content predicts the carbon catabolic preferences of heterotrophic bacteria.</title>
        <authorList>
            <person name="Gralka M."/>
        </authorList>
    </citation>
    <scope>NUCLEOTIDE SEQUENCE</scope>
    <source>
        <strain evidence="1">4G09</strain>
    </source>
</reference>
<name>A0ABT9FJE1_9GAMM</name>
<comment type="caution">
    <text evidence="1">The sequence shown here is derived from an EMBL/GenBank/DDBJ whole genome shotgun (WGS) entry which is preliminary data.</text>
</comment>
<dbReference type="EMBL" id="JAUYVT010000026">
    <property type="protein sequence ID" value="MDP2566774.1"/>
    <property type="molecule type" value="Genomic_DNA"/>
</dbReference>
<organism evidence="1 2">
    <name type="scientific">Pseudoalteromonas marina</name>
    <dbReference type="NCBI Taxonomy" id="267375"/>
    <lineage>
        <taxon>Bacteria</taxon>
        <taxon>Pseudomonadati</taxon>
        <taxon>Pseudomonadota</taxon>
        <taxon>Gammaproteobacteria</taxon>
        <taxon>Alteromonadales</taxon>
        <taxon>Pseudoalteromonadaceae</taxon>
        <taxon>Pseudoalteromonas</taxon>
    </lineage>
</organism>
<keyword evidence="2" id="KW-1185">Reference proteome</keyword>
<sequence>MNHLLANKLNLNNIKQLVLVCILLILTATMLSACTEAPSNTNNTYIKRLENITDNKSEDLPALNSLKLNPLTELNNSKITLGIVELAGISSCNLNVVISEHNNQLGKTATAAGRLKYQIDFIQHANSCLASLDKTSVTYKKIHEAKNQKQADLLHYFNAALIEEPELNRTWSLTASELSKEPAGFSDTIEAMRKLTAIKAQLAQAQFDKINTDAIYQALETLNKYRFNQSLIKSVRQQIRLNKIATGLVHNINLSTLCPVGKNKDKAKIMNNIFQKFYLSQIQPYQAQLIGFLEVLQPLLNQLWYQERVTTNEINQLIKANSNTNLLNQLKSSAKQHVIWWQEFYKTCEISPI</sequence>
<proteinExistence type="predicted"/>
<protein>
    <submittedName>
        <fullName evidence="1">DUF3080 family protein</fullName>
    </submittedName>
</protein>